<protein>
    <submittedName>
        <fullName evidence="3">Uncharacterized protein</fullName>
    </submittedName>
</protein>
<feature type="transmembrane region" description="Helical" evidence="2">
    <location>
        <begin position="6"/>
        <end position="26"/>
    </location>
</feature>
<dbReference type="STRING" id="1088868.CIN_02840"/>
<dbReference type="RefSeq" id="WP_008853274.1">
    <property type="nucleotide sequence ID" value="NZ_AGFR01000003.1"/>
</dbReference>
<evidence type="ECO:0000256" key="2">
    <source>
        <dbReference type="SAM" id="Phobius"/>
    </source>
</evidence>
<feature type="compositionally biased region" description="Polar residues" evidence="1">
    <location>
        <begin position="137"/>
        <end position="147"/>
    </location>
</feature>
<dbReference type="AlphaFoldDB" id="G6EXW4"/>
<name>G6EXW4_9PROT</name>
<sequence length="177" mass="18256">MMRRPIVIIIGFIVLVFAIVVMLFGLKGPEMPIQEVHKVLSLSKFQQQATMPPIPAIPSASAPGNTMQPAVNAQQPIPVMPQPSAVPANTTNTVGQPVGNTIPQGAPATPQAATVPNNVGNTVQPQQQSTVPLIIPQQNPAQGNVTGQPAANPQQQAIPAMPQAATVPGNATGNPAQ</sequence>
<keyword evidence="2" id="KW-0812">Transmembrane</keyword>
<evidence type="ECO:0000313" key="4">
    <source>
        <dbReference type="Proteomes" id="UP000005939"/>
    </source>
</evidence>
<evidence type="ECO:0000256" key="1">
    <source>
        <dbReference type="SAM" id="MobiDB-lite"/>
    </source>
</evidence>
<keyword evidence="2" id="KW-1133">Transmembrane helix</keyword>
<organism evidence="3 4">
    <name type="scientific">Commensalibacter intestini A911</name>
    <dbReference type="NCBI Taxonomy" id="1088868"/>
    <lineage>
        <taxon>Bacteria</taxon>
        <taxon>Pseudomonadati</taxon>
        <taxon>Pseudomonadota</taxon>
        <taxon>Alphaproteobacteria</taxon>
        <taxon>Acetobacterales</taxon>
        <taxon>Acetobacteraceae</taxon>
    </lineage>
</organism>
<dbReference type="EMBL" id="AGFR01000003">
    <property type="protein sequence ID" value="EHD14352.1"/>
    <property type="molecule type" value="Genomic_DNA"/>
</dbReference>
<feature type="region of interest" description="Disordered" evidence="1">
    <location>
        <begin position="137"/>
        <end position="177"/>
    </location>
</feature>
<dbReference type="OrthoDB" id="9999965at2"/>
<proteinExistence type="predicted"/>
<accession>G6EXW4</accession>
<feature type="compositionally biased region" description="Low complexity" evidence="1">
    <location>
        <begin position="148"/>
        <end position="165"/>
    </location>
</feature>
<gene>
    <name evidence="3" type="ORF">CIN_02840</name>
</gene>
<comment type="caution">
    <text evidence="3">The sequence shown here is derived from an EMBL/GenBank/DDBJ whole genome shotgun (WGS) entry which is preliminary data.</text>
</comment>
<reference evidence="3 4" key="1">
    <citation type="submission" date="2011-10" db="EMBL/GenBank/DDBJ databases">
        <title>Genome Sequence of Commensalibacter intestini A911, isolated from Drosophila gut.</title>
        <authorList>
            <person name="Lee W.-J."/>
            <person name="Kim E.-K."/>
        </authorList>
    </citation>
    <scope>NUCLEOTIDE SEQUENCE [LARGE SCALE GENOMIC DNA]</scope>
    <source>
        <strain evidence="3 4">A911</strain>
    </source>
</reference>
<evidence type="ECO:0000313" key="3">
    <source>
        <dbReference type="EMBL" id="EHD14352.1"/>
    </source>
</evidence>
<dbReference type="Proteomes" id="UP000005939">
    <property type="component" value="Unassembled WGS sequence"/>
</dbReference>
<keyword evidence="2" id="KW-0472">Membrane</keyword>